<dbReference type="OrthoDB" id="9803707at2"/>
<dbReference type="NCBIfam" id="TIGR02435">
    <property type="entry name" value="CobG"/>
    <property type="match status" value="1"/>
</dbReference>
<dbReference type="STRING" id="1838286.Verru16b_03269"/>
<dbReference type="SUPFAM" id="SSF56014">
    <property type="entry name" value="Nitrite and sulphite reductase 4Fe-4S domain-like"/>
    <property type="match status" value="2"/>
</dbReference>
<proteinExistence type="inferred from homology"/>
<comment type="similarity">
    <text evidence="1">Belongs to the nitrite and sulfite reductase 4Fe-4S domain family.</text>
</comment>
<dbReference type="PATRIC" id="fig|1838286.3.peg.3308"/>
<feature type="domain" description="Nitrite/Sulfite reductase ferredoxin-like" evidence="9">
    <location>
        <begin position="127"/>
        <end position="185"/>
    </location>
</feature>
<evidence type="ECO:0000259" key="9">
    <source>
        <dbReference type="Pfam" id="PF03460"/>
    </source>
</evidence>
<dbReference type="InterPro" id="IPR005117">
    <property type="entry name" value="NiRdtase/SiRdtase_haem-b_fer"/>
</dbReference>
<dbReference type="SUPFAM" id="SSF55124">
    <property type="entry name" value="Nitrite/Sulfite reductase N-terminal domain-like"/>
    <property type="match status" value="2"/>
</dbReference>
<dbReference type="AlphaFoldDB" id="A0A1D8AZ48"/>
<dbReference type="GO" id="GO:0051539">
    <property type="term" value="F:4 iron, 4 sulfur cluster binding"/>
    <property type="evidence" value="ECO:0007669"/>
    <property type="project" value="UniProtKB-KW"/>
</dbReference>
<feature type="domain" description="Nitrite/Sulfite reductase ferredoxin-like" evidence="9">
    <location>
        <begin position="395"/>
        <end position="458"/>
    </location>
</feature>
<dbReference type="Proteomes" id="UP000095228">
    <property type="component" value="Chromosome"/>
</dbReference>
<dbReference type="EC" id="1.8.7.1" evidence="10"/>
<keyword evidence="11" id="KW-1185">Reference proteome</keyword>
<keyword evidence="5 10" id="KW-0560">Oxidoreductase</keyword>
<evidence type="ECO:0000259" key="8">
    <source>
        <dbReference type="Pfam" id="PF01077"/>
    </source>
</evidence>
<dbReference type="KEGG" id="obg:Verru16b_03269"/>
<dbReference type="Gene3D" id="3.30.413.10">
    <property type="entry name" value="Sulfite Reductase Hemoprotein, domain 1"/>
    <property type="match status" value="2"/>
</dbReference>
<dbReference type="InterPro" id="IPR036136">
    <property type="entry name" value="Nit/Sulf_reduc_fer-like_dom_sf"/>
</dbReference>
<dbReference type="Pfam" id="PF01077">
    <property type="entry name" value="NIR_SIR"/>
    <property type="match status" value="2"/>
</dbReference>
<dbReference type="Pfam" id="PF03460">
    <property type="entry name" value="NIR_SIR_ferr"/>
    <property type="match status" value="2"/>
</dbReference>
<dbReference type="EMBL" id="CP016094">
    <property type="protein sequence ID" value="AOS46172.1"/>
    <property type="molecule type" value="Genomic_DNA"/>
</dbReference>
<keyword evidence="7" id="KW-0411">Iron-sulfur</keyword>
<keyword evidence="4" id="KW-0479">Metal-binding</keyword>
<keyword evidence="3" id="KW-0349">Heme</keyword>
<evidence type="ECO:0000256" key="7">
    <source>
        <dbReference type="ARBA" id="ARBA00023014"/>
    </source>
</evidence>
<gene>
    <name evidence="10" type="primary">sir</name>
    <name evidence="10" type="ORF">Verru16b_03269</name>
</gene>
<evidence type="ECO:0000256" key="3">
    <source>
        <dbReference type="ARBA" id="ARBA00022617"/>
    </source>
</evidence>
<evidence type="ECO:0000256" key="1">
    <source>
        <dbReference type="ARBA" id="ARBA00010429"/>
    </source>
</evidence>
<dbReference type="GO" id="GO:0046872">
    <property type="term" value="F:metal ion binding"/>
    <property type="evidence" value="ECO:0007669"/>
    <property type="project" value="UniProtKB-KW"/>
</dbReference>
<keyword evidence="2" id="KW-0004">4Fe-4S</keyword>
<dbReference type="RefSeq" id="WP_069963252.1">
    <property type="nucleotide sequence ID" value="NZ_CP016094.1"/>
</dbReference>
<evidence type="ECO:0000256" key="5">
    <source>
        <dbReference type="ARBA" id="ARBA00023002"/>
    </source>
</evidence>
<dbReference type="NCBIfam" id="NF007126">
    <property type="entry name" value="PRK09567.1"/>
    <property type="match status" value="1"/>
</dbReference>
<dbReference type="GO" id="GO:0050311">
    <property type="term" value="F:sulfite reductase (ferredoxin) activity"/>
    <property type="evidence" value="ECO:0007669"/>
    <property type="project" value="UniProtKB-EC"/>
</dbReference>
<reference evidence="10 11" key="1">
    <citation type="submission" date="2016-06" db="EMBL/GenBank/DDBJ databases">
        <title>Three novel species with peptidoglycan cell walls form the new genus Lacunisphaera gen. nov. in the family Opitutaceae of the verrucomicrobial subdivision 4.</title>
        <authorList>
            <person name="Rast P."/>
            <person name="Gloeckner I."/>
            <person name="Jogler M."/>
            <person name="Boedeker C."/>
            <person name="Jeske O."/>
            <person name="Wiegand S."/>
            <person name="Reinhardt R."/>
            <person name="Schumann P."/>
            <person name="Rohde M."/>
            <person name="Spring S."/>
            <person name="Gloeckner F.O."/>
            <person name="Jogler C."/>
        </authorList>
    </citation>
    <scope>NUCLEOTIDE SEQUENCE [LARGE SCALE GENOMIC DNA]</scope>
    <source>
        <strain evidence="10 11">IG16b</strain>
    </source>
</reference>
<evidence type="ECO:0000256" key="6">
    <source>
        <dbReference type="ARBA" id="ARBA00023004"/>
    </source>
</evidence>
<dbReference type="InterPro" id="IPR045854">
    <property type="entry name" value="NO2/SO3_Rdtase_4Fe4S_sf"/>
</dbReference>
<evidence type="ECO:0000256" key="2">
    <source>
        <dbReference type="ARBA" id="ARBA00022485"/>
    </source>
</evidence>
<protein>
    <submittedName>
        <fullName evidence="10">Sulfite reductase [ferredoxin]</fullName>
        <ecNumber evidence="10">1.8.7.1</ecNumber>
    </submittedName>
</protein>
<dbReference type="InterPro" id="IPR051329">
    <property type="entry name" value="NIR_SIR_4Fe-4S"/>
</dbReference>
<dbReference type="InterPro" id="IPR012798">
    <property type="entry name" value="Cbl_synth_CobG-like"/>
</dbReference>
<dbReference type="GO" id="GO:0020037">
    <property type="term" value="F:heme binding"/>
    <property type="evidence" value="ECO:0007669"/>
    <property type="project" value="InterPro"/>
</dbReference>
<organism evidence="10 11">
    <name type="scientific">Lacunisphaera limnophila</name>
    <dbReference type="NCBI Taxonomy" id="1838286"/>
    <lineage>
        <taxon>Bacteria</taxon>
        <taxon>Pseudomonadati</taxon>
        <taxon>Verrucomicrobiota</taxon>
        <taxon>Opitutia</taxon>
        <taxon>Opitutales</taxon>
        <taxon>Opitutaceae</taxon>
        <taxon>Lacunisphaera</taxon>
    </lineage>
</organism>
<keyword evidence="6" id="KW-0408">Iron</keyword>
<name>A0A1D8AZ48_9BACT</name>
<accession>A0A1D8AZ48</accession>
<evidence type="ECO:0000313" key="10">
    <source>
        <dbReference type="EMBL" id="AOS46172.1"/>
    </source>
</evidence>
<dbReference type="Gene3D" id="3.90.480.10">
    <property type="entry name" value="Sulfite Reductase Hemoprotein,Domain 2"/>
    <property type="match status" value="1"/>
</dbReference>
<sequence length="612" mass="66571">MVPSAPVQPPTGPFSSDQKEYLQGFMAGVLASGQYAYVGATASGQLTGSPAASATGNLAAPPALSEVEGGFGTPFADLSKPERWKHEQNGLDVWEKLVAHAAADKFPDEPDTFRFKFHGLFHVAPAQDSFMMRLRIPAGEITSHQLRGLAGLADEIGNGATDITTRANLQLRELPPRSIVRALTRVQELGLTSRGSGADNIRNVTATPTSGFDRDELIDVRPYAHGLHHYILNHRDLYGLPRKFNIAFDSGGAVSSAVDTNDIGFFAVRVTEKSLSDCRAGSPNPAFPGIEPGIYFRCELGGITGHKDFARDTGLLLRPAELVPVAAAMVRVFREHGDRTDRKKARLKYLLEKWGGFPRFLEETQKKLAFPLLFAPRTCAEPRRPVLKHGHLGVYKQTQPGLNYVGLGVPVGRMNAQQMRRLSDLADHYGQGELRLTVWQSVIIPHVPDAFTATLVRAVHRLGFFTEAHAAAGCVIACTGSKGCKYAAADTKGHARAVMAHLRKNDPALDQPVNIHLTGCNHSCAQHYCGDIGGIATKLADGREGYHVVLGGGMDHEQGIAREIFRGIAADELPALTEKVLVTYRTRCTPGESFVQWTRRHSVKELQEMLSS</sequence>
<dbReference type="PANTHER" id="PTHR32439:SF0">
    <property type="entry name" value="FERREDOXIN--NITRITE REDUCTASE, CHLOROPLASTIC"/>
    <property type="match status" value="1"/>
</dbReference>
<evidence type="ECO:0000313" key="11">
    <source>
        <dbReference type="Proteomes" id="UP000095228"/>
    </source>
</evidence>
<dbReference type="InterPro" id="IPR006067">
    <property type="entry name" value="NO2/SO3_Rdtase_4Fe4S_dom"/>
</dbReference>
<evidence type="ECO:0000256" key="4">
    <source>
        <dbReference type="ARBA" id="ARBA00022723"/>
    </source>
</evidence>
<feature type="domain" description="Nitrite/sulphite reductase 4Fe-4S" evidence="8">
    <location>
        <begin position="475"/>
        <end position="587"/>
    </location>
</feature>
<dbReference type="PANTHER" id="PTHR32439">
    <property type="entry name" value="FERREDOXIN--NITRITE REDUCTASE, CHLOROPLASTIC"/>
    <property type="match status" value="1"/>
</dbReference>
<feature type="domain" description="Nitrite/sulphite reductase 4Fe-4S" evidence="8">
    <location>
        <begin position="198"/>
        <end position="369"/>
    </location>
</feature>